<dbReference type="EMBL" id="CP001291">
    <property type="protein sequence ID" value="ACK68545.1"/>
    <property type="molecule type" value="Genomic_DNA"/>
</dbReference>
<evidence type="ECO:0000313" key="2">
    <source>
        <dbReference type="EMBL" id="ACK68545.1"/>
    </source>
</evidence>
<keyword evidence="1" id="KW-0472">Membrane</keyword>
<dbReference type="Proteomes" id="UP000002384">
    <property type="component" value="Chromosome"/>
</dbReference>
<proteinExistence type="predicted"/>
<evidence type="ECO:0000313" key="3">
    <source>
        <dbReference type="Proteomes" id="UP000002384"/>
    </source>
</evidence>
<dbReference type="HOGENOM" id="CLU_3215198_0_0_3"/>
<keyword evidence="3" id="KW-1185">Reference proteome</keyword>
<dbReference type="KEGG" id="cyc:PCC7424_0073"/>
<keyword evidence="1" id="KW-1133">Transmembrane helix</keyword>
<name>B7K857_GLOC7</name>
<accession>B7K857</accession>
<gene>
    <name evidence="2" type="ordered locus">PCC7424_0073</name>
</gene>
<protein>
    <submittedName>
        <fullName evidence="2">Uncharacterized protein</fullName>
    </submittedName>
</protein>
<feature type="transmembrane region" description="Helical" evidence="1">
    <location>
        <begin position="21"/>
        <end position="39"/>
    </location>
</feature>
<organism evidence="2 3">
    <name type="scientific">Gloeothece citriformis (strain PCC 7424)</name>
    <name type="common">Cyanothece sp. (strain PCC 7424)</name>
    <dbReference type="NCBI Taxonomy" id="65393"/>
    <lineage>
        <taxon>Bacteria</taxon>
        <taxon>Bacillati</taxon>
        <taxon>Cyanobacteriota</taxon>
        <taxon>Cyanophyceae</taxon>
        <taxon>Oscillatoriophycideae</taxon>
        <taxon>Chroococcales</taxon>
        <taxon>Aphanothecaceae</taxon>
        <taxon>Gloeothece</taxon>
        <taxon>Gloeothece citriformis</taxon>
    </lineage>
</organism>
<evidence type="ECO:0000256" key="1">
    <source>
        <dbReference type="SAM" id="Phobius"/>
    </source>
</evidence>
<dbReference type="AlphaFoldDB" id="B7K857"/>
<reference evidence="3" key="1">
    <citation type="journal article" date="2011" name="MBio">
        <title>Novel metabolic attributes of the genus Cyanothece, comprising a group of unicellular nitrogen-fixing Cyanobacteria.</title>
        <authorList>
            <person name="Bandyopadhyay A."/>
            <person name="Elvitigala T."/>
            <person name="Welsh E."/>
            <person name="Stockel J."/>
            <person name="Liberton M."/>
            <person name="Min H."/>
            <person name="Sherman L.A."/>
            <person name="Pakrasi H.B."/>
        </authorList>
    </citation>
    <scope>NUCLEOTIDE SEQUENCE [LARGE SCALE GENOMIC DNA]</scope>
    <source>
        <strain evidence="3">PCC 7424</strain>
    </source>
</reference>
<sequence length="44" mass="5410">MRRGRILQFEREDCVIQLFRIGIPLFMATYLFLIVREIIEPRQQ</sequence>
<keyword evidence="1" id="KW-0812">Transmembrane</keyword>